<dbReference type="Proteomes" id="UP000247454">
    <property type="component" value="Unassembled WGS sequence"/>
</dbReference>
<dbReference type="AlphaFoldDB" id="A0A318THM0"/>
<sequence>MKLSMRLTMDGLIRSLRWRGIEQREKMLQPISKKDEPDDERRHGIAEGGLSRPLR</sequence>
<dbReference type="EMBL" id="QJTF01000007">
    <property type="protein sequence ID" value="PYE88388.1"/>
    <property type="molecule type" value="Genomic_DNA"/>
</dbReference>
<evidence type="ECO:0000313" key="2">
    <source>
        <dbReference type="EMBL" id="PYE88388.1"/>
    </source>
</evidence>
<comment type="caution">
    <text evidence="2">The sequence shown here is derived from an EMBL/GenBank/DDBJ whole genome shotgun (WGS) entry which is preliminary data.</text>
</comment>
<organism evidence="2 3">
    <name type="scientific">Phyllobacterium leguminum</name>
    <dbReference type="NCBI Taxonomy" id="314237"/>
    <lineage>
        <taxon>Bacteria</taxon>
        <taxon>Pseudomonadati</taxon>
        <taxon>Pseudomonadota</taxon>
        <taxon>Alphaproteobacteria</taxon>
        <taxon>Hyphomicrobiales</taxon>
        <taxon>Phyllobacteriaceae</taxon>
        <taxon>Phyllobacterium</taxon>
    </lineage>
</organism>
<feature type="compositionally biased region" description="Basic and acidic residues" evidence="1">
    <location>
        <begin position="24"/>
        <end position="45"/>
    </location>
</feature>
<proteinExistence type="predicted"/>
<feature type="region of interest" description="Disordered" evidence="1">
    <location>
        <begin position="24"/>
        <end position="55"/>
    </location>
</feature>
<gene>
    <name evidence="2" type="ORF">C7477_10730</name>
</gene>
<name>A0A318THM0_9HYPH</name>
<keyword evidence="3" id="KW-1185">Reference proteome</keyword>
<evidence type="ECO:0000256" key="1">
    <source>
        <dbReference type="SAM" id="MobiDB-lite"/>
    </source>
</evidence>
<protein>
    <submittedName>
        <fullName evidence="2">Uncharacterized protein</fullName>
    </submittedName>
</protein>
<accession>A0A318THM0</accession>
<evidence type="ECO:0000313" key="3">
    <source>
        <dbReference type="Proteomes" id="UP000247454"/>
    </source>
</evidence>
<reference evidence="2 3" key="1">
    <citation type="submission" date="2018-06" db="EMBL/GenBank/DDBJ databases">
        <title>Genomic Encyclopedia of Type Strains, Phase III (KMG-III): the genomes of soil and plant-associated and newly described type strains.</title>
        <authorList>
            <person name="Whitman W."/>
        </authorList>
    </citation>
    <scope>NUCLEOTIDE SEQUENCE [LARGE SCALE GENOMIC DNA]</scope>
    <source>
        <strain evidence="2 3">ORS 1419</strain>
    </source>
</reference>